<name>A0A139HBS9_9PEZI</name>
<proteinExistence type="predicted"/>
<dbReference type="Proteomes" id="UP000070133">
    <property type="component" value="Unassembled WGS sequence"/>
</dbReference>
<evidence type="ECO:0000313" key="2">
    <source>
        <dbReference type="Proteomes" id="UP000070133"/>
    </source>
</evidence>
<gene>
    <name evidence="1" type="ORF">AC578_913</name>
</gene>
<accession>A0A139HBS9</accession>
<comment type="caution">
    <text evidence="1">The sequence shown here is derived from an EMBL/GenBank/DDBJ whole genome shotgun (WGS) entry which is preliminary data.</text>
</comment>
<evidence type="ECO:0000313" key="1">
    <source>
        <dbReference type="EMBL" id="KXS99903.1"/>
    </source>
</evidence>
<organism evidence="1 2">
    <name type="scientific">Pseudocercospora eumusae</name>
    <dbReference type="NCBI Taxonomy" id="321146"/>
    <lineage>
        <taxon>Eukaryota</taxon>
        <taxon>Fungi</taxon>
        <taxon>Dikarya</taxon>
        <taxon>Ascomycota</taxon>
        <taxon>Pezizomycotina</taxon>
        <taxon>Dothideomycetes</taxon>
        <taxon>Dothideomycetidae</taxon>
        <taxon>Mycosphaerellales</taxon>
        <taxon>Mycosphaerellaceae</taxon>
        <taxon>Pseudocercospora</taxon>
    </lineage>
</organism>
<dbReference type="AlphaFoldDB" id="A0A139HBS9"/>
<protein>
    <submittedName>
        <fullName evidence="1">Uncharacterized protein</fullName>
    </submittedName>
</protein>
<reference evidence="1 2" key="1">
    <citation type="submission" date="2015-07" db="EMBL/GenBank/DDBJ databases">
        <title>Comparative genomics of the Sigatoka disease complex on banana suggests a link between parallel evolutionary changes in Pseudocercospora fijiensis and Pseudocercospora eumusae and increased virulence on the banana host.</title>
        <authorList>
            <person name="Chang T.-C."/>
            <person name="Salvucci A."/>
            <person name="Crous P.W."/>
            <person name="Stergiopoulos I."/>
        </authorList>
    </citation>
    <scope>NUCLEOTIDE SEQUENCE [LARGE SCALE GENOMIC DNA]</scope>
    <source>
        <strain evidence="1 2">CBS 114824</strain>
    </source>
</reference>
<sequence length="254" mass="27904">MATGMISATTQDVRMKLAVVCSEGLSVGCGSGRHWVFCGSNSGITGNIKPTRFRLDNMTQDSGPDINSAPIPRGNTALMCMGFDPVFKAKKHVETGNIGLPVPSLTENCFFLLCGKRGVSVEKPRQQAVMSSLCERQDGTFEATVALAGTRLFAISRIPNVRGIFSIIFLVCTLGQDELLATAKVNVERAKRSYGHSEASLPMHEHRRTYSSTYEQCHAYRSEDYIAKSTGCDRTFEIVKPDDDSHRRMVVRSL</sequence>
<dbReference type="EMBL" id="LFZN01000083">
    <property type="protein sequence ID" value="KXS99903.1"/>
    <property type="molecule type" value="Genomic_DNA"/>
</dbReference>
<keyword evidence="2" id="KW-1185">Reference proteome</keyword>